<evidence type="ECO:0000256" key="3">
    <source>
        <dbReference type="ARBA" id="ARBA00022737"/>
    </source>
</evidence>
<dbReference type="EMBL" id="CACSLK010028053">
    <property type="protein sequence ID" value="CAA0834957.1"/>
    <property type="molecule type" value="Genomic_DNA"/>
</dbReference>
<reference evidence="5" key="1">
    <citation type="submission" date="2019-12" db="EMBL/GenBank/DDBJ databases">
        <authorList>
            <person name="Scholes J."/>
        </authorList>
    </citation>
    <scope>NUCLEOTIDE SEQUENCE</scope>
</reference>
<evidence type="ECO:0000313" key="5">
    <source>
        <dbReference type="EMBL" id="CAA0834957.1"/>
    </source>
</evidence>
<evidence type="ECO:0000256" key="2">
    <source>
        <dbReference type="ARBA" id="ARBA00022729"/>
    </source>
</evidence>
<dbReference type="Pfam" id="PF08263">
    <property type="entry name" value="LRRNT_2"/>
    <property type="match status" value="1"/>
</dbReference>
<dbReference type="Proteomes" id="UP001153555">
    <property type="component" value="Unassembled WGS sequence"/>
</dbReference>
<dbReference type="PANTHER" id="PTHR47988">
    <property type="entry name" value="SOMATIC EMBRYOGENESIS RECEPTOR KINASE 1"/>
    <property type="match status" value="1"/>
</dbReference>
<dbReference type="InterPro" id="IPR013210">
    <property type="entry name" value="LRR_N_plant-typ"/>
</dbReference>
<evidence type="ECO:0000256" key="1">
    <source>
        <dbReference type="ARBA" id="ARBA00022614"/>
    </source>
</evidence>
<proteinExistence type="predicted"/>
<organism evidence="5 6">
    <name type="scientific">Striga hermonthica</name>
    <name type="common">Purple witchweed</name>
    <name type="synonym">Buchnera hermonthica</name>
    <dbReference type="NCBI Taxonomy" id="68872"/>
    <lineage>
        <taxon>Eukaryota</taxon>
        <taxon>Viridiplantae</taxon>
        <taxon>Streptophyta</taxon>
        <taxon>Embryophyta</taxon>
        <taxon>Tracheophyta</taxon>
        <taxon>Spermatophyta</taxon>
        <taxon>Magnoliopsida</taxon>
        <taxon>eudicotyledons</taxon>
        <taxon>Gunneridae</taxon>
        <taxon>Pentapetalae</taxon>
        <taxon>asterids</taxon>
        <taxon>lamiids</taxon>
        <taxon>Lamiales</taxon>
        <taxon>Orobanchaceae</taxon>
        <taxon>Buchnereae</taxon>
        <taxon>Striga</taxon>
    </lineage>
</organism>
<sequence length="234" mass="25486">MLATKIVDRRSDANSPVKFNFFQNVGVGGCRWRTALADAAILCEVVESESGSFSVLISLVVVCFILIFKLKTINANAEGDALYAFRQKLSDPQGKLNSWDDTLVNPCTWFHVTCDNQNQVIRIDLGNQELSGPLAPELGSLTKLQYLELYSNKINGNIPPELGNLTQLVSLDLYDNHLTGDIPTALGNLKNLKFLRLYGNADLSGTVPKDLACSPNLEVVQVSEGTGVTLPTCP</sequence>
<dbReference type="PROSITE" id="PS51257">
    <property type="entry name" value="PROKAR_LIPOPROTEIN"/>
    <property type="match status" value="1"/>
</dbReference>
<keyword evidence="2" id="KW-0732">Signal</keyword>
<dbReference type="InterPro" id="IPR001611">
    <property type="entry name" value="Leu-rich_rpt"/>
</dbReference>
<dbReference type="InterPro" id="IPR032675">
    <property type="entry name" value="LRR_dom_sf"/>
</dbReference>
<dbReference type="Gene3D" id="3.80.10.10">
    <property type="entry name" value="Ribonuclease Inhibitor"/>
    <property type="match status" value="1"/>
</dbReference>
<name>A0A9N7NI34_STRHE</name>
<evidence type="ECO:0000313" key="6">
    <source>
        <dbReference type="Proteomes" id="UP001153555"/>
    </source>
</evidence>
<dbReference type="FunFam" id="3.80.10.10:FF:000024">
    <property type="entry name" value="Somatic embryogenesis receptor kinase 1"/>
    <property type="match status" value="1"/>
</dbReference>
<evidence type="ECO:0000259" key="4">
    <source>
        <dbReference type="Pfam" id="PF08263"/>
    </source>
</evidence>
<dbReference type="SUPFAM" id="SSF52058">
    <property type="entry name" value="L domain-like"/>
    <property type="match status" value="1"/>
</dbReference>
<keyword evidence="3" id="KW-0677">Repeat</keyword>
<gene>
    <name evidence="5" type="ORF">SHERM_02762</name>
</gene>
<dbReference type="OrthoDB" id="406235at2759"/>
<feature type="domain" description="Leucine-rich repeat-containing N-terminal plant-type" evidence="4">
    <location>
        <begin position="76"/>
        <end position="115"/>
    </location>
</feature>
<dbReference type="AlphaFoldDB" id="A0A9N7NI34"/>
<dbReference type="Pfam" id="PF00560">
    <property type="entry name" value="LRR_1"/>
    <property type="match status" value="2"/>
</dbReference>
<keyword evidence="6" id="KW-1185">Reference proteome</keyword>
<keyword evidence="1" id="KW-0433">Leucine-rich repeat</keyword>
<accession>A0A9N7NI34</accession>
<protein>
    <submittedName>
        <fullName evidence="5">Leucine-rich repeat (LRR) family protein</fullName>
    </submittedName>
</protein>
<comment type="caution">
    <text evidence="5">The sequence shown here is derived from an EMBL/GenBank/DDBJ whole genome shotgun (WGS) entry which is preliminary data.</text>
</comment>